<dbReference type="EC" id="5.4.99.12" evidence="4"/>
<protein>
    <recommendedName>
        <fullName evidence="4">tRNA pseudouridine synthase</fullName>
        <ecNumber evidence="4">5.4.99.12</ecNumber>
    </recommendedName>
</protein>
<dbReference type="CDD" id="cd02570">
    <property type="entry name" value="PseudoU_synth_EcTruA"/>
    <property type="match status" value="1"/>
</dbReference>
<dbReference type="InterPro" id="IPR020097">
    <property type="entry name" value="PsdUridine_synth_TruA_a/b_dom"/>
</dbReference>
<dbReference type="Proteomes" id="UP000324585">
    <property type="component" value="Unassembled WGS sequence"/>
</dbReference>
<dbReference type="InterPro" id="IPR020095">
    <property type="entry name" value="PsdUridine_synth_TruA_C"/>
</dbReference>
<dbReference type="PANTHER" id="PTHR11142:SF0">
    <property type="entry name" value="TRNA PSEUDOURIDINE SYNTHASE-LIKE 1"/>
    <property type="match status" value="1"/>
</dbReference>
<dbReference type="OrthoDB" id="271910at2759"/>
<name>A0A5J4YW71_PORPP</name>
<feature type="domain" description="Pseudouridine synthase I TruA alpha/beta" evidence="5">
    <location>
        <begin position="262"/>
        <end position="369"/>
    </location>
</feature>
<evidence type="ECO:0000256" key="1">
    <source>
        <dbReference type="ARBA" id="ARBA00009375"/>
    </source>
</evidence>
<evidence type="ECO:0000256" key="2">
    <source>
        <dbReference type="ARBA" id="ARBA00022694"/>
    </source>
</evidence>
<gene>
    <name evidence="6" type="ORF">FVE85_3215</name>
</gene>
<keyword evidence="3 4" id="KW-0413">Isomerase</keyword>
<dbReference type="Gene3D" id="3.30.70.660">
    <property type="entry name" value="Pseudouridine synthase I, catalytic domain, C-terminal subdomain"/>
    <property type="match status" value="1"/>
</dbReference>
<reference evidence="7" key="1">
    <citation type="journal article" date="2019" name="Nat. Commun.">
        <title>Expansion of phycobilisome linker gene families in mesophilic red algae.</title>
        <authorList>
            <person name="Lee J."/>
            <person name="Kim D."/>
            <person name="Bhattacharya D."/>
            <person name="Yoon H.S."/>
        </authorList>
    </citation>
    <scope>NUCLEOTIDE SEQUENCE [LARGE SCALE GENOMIC DNA]</scope>
    <source>
        <strain evidence="7">CCMP 1328</strain>
    </source>
</reference>
<evidence type="ECO:0000313" key="7">
    <source>
        <dbReference type="Proteomes" id="UP000324585"/>
    </source>
</evidence>
<dbReference type="InterPro" id="IPR020094">
    <property type="entry name" value="TruA/RsuA/RluB/E/F_N"/>
</dbReference>
<dbReference type="GO" id="GO:0031119">
    <property type="term" value="P:tRNA pseudouridine synthesis"/>
    <property type="evidence" value="ECO:0007669"/>
    <property type="project" value="TreeGrafter"/>
</dbReference>
<organism evidence="6 7">
    <name type="scientific">Porphyridium purpureum</name>
    <name type="common">Red alga</name>
    <name type="synonym">Porphyridium cruentum</name>
    <dbReference type="NCBI Taxonomy" id="35688"/>
    <lineage>
        <taxon>Eukaryota</taxon>
        <taxon>Rhodophyta</taxon>
        <taxon>Bangiophyceae</taxon>
        <taxon>Porphyridiales</taxon>
        <taxon>Porphyridiaceae</taxon>
        <taxon>Porphyridium</taxon>
    </lineage>
</organism>
<keyword evidence="2 4" id="KW-0819">tRNA processing</keyword>
<dbReference type="Gene3D" id="3.30.70.580">
    <property type="entry name" value="Pseudouridine synthase I, catalytic domain, N-terminal subdomain"/>
    <property type="match status" value="1"/>
</dbReference>
<dbReference type="InterPro" id="IPR020103">
    <property type="entry name" value="PsdUridine_synth_cat_dom_sf"/>
</dbReference>
<dbReference type="GO" id="GO:0160147">
    <property type="term" value="F:tRNA pseudouridine(38-40) synthase activity"/>
    <property type="evidence" value="ECO:0007669"/>
    <property type="project" value="UniProtKB-EC"/>
</dbReference>
<proteinExistence type="inferred from homology"/>
<dbReference type="GO" id="GO:0003723">
    <property type="term" value="F:RNA binding"/>
    <property type="evidence" value="ECO:0007669"/>
    <property type="project" value="InterPro"/>
</dbReference>
<dbReference type="SUPFAM" id="SSF55120">
    <property type="entry name" value="Pseudouridine synthase"/>
    <property type="match status" value="1"/>
</dbReference>
<dbReference type="PANTHER" id="PTHR11142">
    <property type="entry name" value="PSEUDOURIDYLATE SYNTHASE"/>
    <property type="match status" value="1"/>
</dbReference>
<dbReference type="EMBL" id="VRMN01000004">
    <property type="protein sequence ID" value="KAA8494974.1"/>
    <property type="molecule type" value="Genomic_DNA"/>
</dbReference>
<comment type="caution">
    <text evidence="6">The sequence shown here is derived from an EMBL/GenBank/DDBJ whole genome shotgun (WGS) entry which is preliminary data.</text>
</comment>
<comment type="catalytic activity">
    <reaction evidence="4">
        <text>uridine(38/39/40) in tRNA = pseudouridine(38/39/40) in tRNA</text>
        <dbReference type="Rhea" id="RHEA:22376"/>
        <dbReference type="Rhea" id="RHEA-COMP:10085"/>
        <dbReference type="Rhea" id="RHEA-COMP:10087"/>
        <dbReference type="ChEBI" id="CHEBI:65314"/>
        <dbReference type="ChEBI" id="CHEBI:65315"/>
        <dbReference type="EC" id="5.4.99.12"/>
    </reaction>
</comment>
<evidence type="ECO:0000313" key="6">
    <source>
        <dbReference type="EMBL" id="KAA8494974.1"/>
    </source>
</evidence>
<sequence length="372" mass="42219">MVSRPGFVVVTTAWQQRRSSNARADGRGGVVRSGAFCYGQRSIRPLNIPLPASSTVQSRAVMFCVIDAGQIESDLADADWSLWSETEARVLRGETYRCRMTVAYDGTEFRGWQYQINTRNSVQATLEKVFSRRLNGFTRVVGASRTDTGVHARGQVAHFDIPEEIPKEDLQQDDSSGLSRLEFQVNRMLPANLQVLRMEVAPPPSLVKLPSGERLKPWHSIYCAQHKIYSYKIMFATCMDPLERLYRHHEYQACDTDLFEAALQRFVGTHDFSSFANRLSHGEVVRNPVRTVHSVRVIRDERDPRLMTVEVDLQGALYKMVRNMIGAALHVARHDMPPEHIDVLLGARDRRIAPKAAPARGLCLDRIFYADY</sequence>
<dbReference type="OMA" id="RKYSYHI"/>
<dbReference type="AlphaFoldDB" id="A0A5J4YW71"/>
<evidence type="ECO:0000259" key="5">
    <source>
        <dbReference type="Pfam" id="PF01416"/>
    </source>
</evidence>
<evidence type="ECO:0000256" key="3">
    <source>
        <dbReference type="ARBA" id="ARBA00023235"/>
    </source>
</evidence>
<keyword evidence="7" id="KW-1185">Reference proteome</keyword>
<comment type="similarity">
    <text evidence="1 4">Belongs to the tRNA pseudouridine synthase TruA family.</text>
</comment>
<dbReference type="Pfam" id="PF01416">
    <property type="entry name" value="PseudoU_synth_1"/>
    <property type="match status" value="1"/>
</dbReference>
<dbReference type="HAMAP" id="MF_00171">
    <property type="entry name" value="TruA"/>
    <property type="match status" value="1"/>
</dbReference>
<evidence type="ECO:0000256" key="4">
    <source>
        <dbReference type="RuleBase" id="RU003792"/>
    </source>
</evidence>
<dbReference type="InterPro" id="IPR001406">
    <property type="entry name" value="PsdUridine_synth_TruA"/>
</dbReference>
<accession>A0A5J4YW71</accession>